<dbReference type="InterPro" id="IPR036179">
    <property type="entry name" value="Ig-like_dom_sf"/>
</dbReference>
<accession>F6YW27</accession>
<keyword evidence="1 7" id="KW-0732">Signal</keyword>
<dbReference type="AlphaFoldDB" id="F6YW27"/>
<dbReference type="InterPro" id="IPR003599">
    <property type="entry name" value="Ig_sub"/>
</dbReference>
<dbReference type="GO" id="GO:0009617">
    <property type="term" value="P:response to bacterium"/>
    <property type="evidence" value="ECO:0000318"/>
    <property type="project" value="GO_Central"/>
</dbReference>
<evidence type="ECO:0000256" key="4">
    <source>
        <dbReference type="ARBA" id="ARBA00023170"/>
    </source>
</evidence>
<feature type="chain" id="PRO_5028444331" description="Ig-like domain-containing protein" evidence="7">
    <location>
        <begin position="23"/>
        <end position="117"/>
    </location>
</feature>
<evidence type="ECO:0000256" key="2">
    <source>
        <dbReference type="ARBA" id="ARBA00022859"/>
    </source>
</evidence>
<name>F6YW27_ORNAN</name>
<evidence type="ECO:0000256" key="5">
    <source>
        <dbReference type="ARBA" id="ARBA00023319"/>
    </source>
</evidence>
<dbReference type="InterPro" id="IPR007110">
    <property type="entry name" value="Ig-like_dom"/>
</dbReference>
<dbReference type="SMART" id="SM00406">
    <property type="entry name" value="IGv"/>
    <property type="match status" value="1"/>
</dbReference>
<reference evidence="9" key="2">
    <citation type="submission" date="2025-09" db="UniProtKB">
        <authorList>
            <consortium name="Ensembl"/>
        </authorList>
    </citation>
    <scope>IDENTIFICATION</scope>
    <source>
        <strain evidence="9">Glennie</strain>
    </source>
</reference>
<dbReference type="InterPro" id="IPR013783">
    <property type="entry name" value="Ig-like_fold"/>
</dbReference>
<evidence type="ECO:0000313" key="9">
    <source>
        <dbReference type="Ensembl" id="ENSOANP00000017046.2"/>
    </source>
</evidence>
<dbReference type="GeneTree" id="ENSGT00940000163224"/>
<dbReference type="SMART" id="SM00409">
    <property type="entry name" value="IG"/>
    <property type="match status" value="1"/>
</dbReference>
<dbReference type="PANTHER" id="PTHR19343">
    <property type="entry name" value="T CELL RECEPTOR ALPHA VARIABLE 1-2"/>
    <property type="match status" value="1"/>
</dbReference>
<dbReference type="Gene3D" id="2.60.40.10">
    <property type="entry name" value="Immunoglobulins"/>
    <property type="match status" value="1"/>
</dbReference>
<dbReference type="PANTHER" id="PTHR19343:SF13">
    <property type="entry name" value="T CELL RECEPTOR ALPHA VARIABLE 21"/>
    <property type="match status" value="1"/>
</dbReference>
<dbReference type="InterPro" id="IPR013106">
    <property type="entry name" value="Ig_V-set"/>
</dbReference>
<dbReference type="CDD" id="cd04983">
    <property type="entry name" value="IgV_TCR_alpha"/>
    <property type="match status" value="1"/>
</dbReference>
<dbReference type="GO" id="GO:0042101">
    <property type="term" value="C:T cell receptor complex"/>
    <property type="evidence" value="ECO:0007669"/>
    <property type="project" value="UniProtKB-KW"/>
</dbReference>
<dbReference type="SUPFAM" id="SSF48726">
    <property type="entry name" value="Immunoglobulin"/>
    <property type="match status" value="1"/>
</dbReference>
<dbReference type="PROSITE" id="PS50835">
    <property type="entry name" value="IG_LIKE"/>
    <property type="match status" value="1"/>
</dbReference>
<dbReference type="Ensembl" id="ENSOANT00000017049.2">
    <property type="protein sequence ID" value="ENSOANP00000017046.2"/>
    <property type="gene ID" value="ENSOANG00000010754.2"/>
</dbReference>
<evidence type="ECO:0000259" key="8">
    <source>
        <dbReference type="PROSITE" id="PS50835"/>
    </source>
</evidence>
<sequence>VKILVGNMGVLCLLLSLTGASGQITVEQTPPSLSIHEGENGTLTCNYTATTSITLYWYRQIPGRGPDFLMLIYSHEKEKPSGRLTATLEKVPQRSFLHIPAAQLGDSATYLCAVETQ</sequence>
<evidence type="ECO:0000256" key="1">
    <source>
        <dbReference type="ARBA" id="ARBA00022729"/>
    </source>
</evidence>
<dbReference type="HOGENOM" id="CLU_077975_8_3_1"/>
<keyword evidence="3" id="KW-1064">Adaptive immunity</keyword>
<feature type="domain" description="Ig-like" evidence="8">
    <location>
        <begin position="24"/>
        <end position="117"/>
    </location>
</feature>
<keyword evidence="6" id="KW-1279">T cell receptor</keyword>
<feature type="signal peptide" evidence="7">
    <location>
        <begin position="1"/>
        <end position="22"/>
    </location>
</feature>
<dbReference type="STRING" id="9258.ENSOANP00000017046"/>
<keyword evidence="10" id="KW-1185">Reference proteome</keyword>
<organism evidence="9 10">
    <name type="scientific">Ornithorhynchus anatinus</name>
    <name type="common">Duckbill platypus</name>
    <dbReference type="NCBI Taxonomy" id="9258"/>
    <lineage>
        <taxon>Eukaryota</taxon>
        <taxon>Metazoa</taxon>
        <taxon>Chordata</taxon>
        <taxon>Craniata</taxon>
        <taxon>Vertebrata</taxon>
        <taxon>Euteleostomi</taxon>
        <taxon>Mammalia</taxon>
        <taxon>Monotremata</taxon>
        <taxon>Ornithorhynchidae</taxon>
        <taxon>Ornithorhynchus</taxon>
    </lineage>
</organism>
<protein>
    <recommendedName>
        <fullName evidence="8">Ig-like domain-containing protein</fullName>
    </recommendedName>
</protein>
<evidence type="ECO:0000313" key="10">
    <source>
        <dbReference type="Proteomes" id="UP000002279"/>
    </source>
</evidence>
<dbReference type="Proteomes" id="UP000002279">
    <property type="component" value="Unplaced"/>
</dbReference>
<dbReference type="InParanoid" id="F6YW27"/>
<dbReference type="Bgee" id="ENSOANG00000010754">
    <property type="expression patterns" value="Expressed in ovary"/>
</dbReference>
<keyword evidence="5" id="KW-0393">Immunoglobulin domain</keyword>
<evidence type="ECO:0000256" key="6">
    <source>
        <dbReference type="ARBA" id="ARBA00043266"/>
    </source>
</evidence>
<keyword evidence="4" id="KW-0675">Receptor</keyword>
<dbReference type="GO" id="GO:0002250">
    <property type="term" value="P:adaptive immune response"/>
    <property type="evidence" value="ECO:0007669"/>
    <property type="project" value="UniProtKB-KW"/>
</dbReference>
<keyword evidence="2" id="KW-0391">Immunity</keyword>
<dbReference type="OMA" id="STWEEKW"/>
<dbReference type="Pfam" id="PF07686">
    <property type="entry name" value="V-set"/>
    <property type="match status" value="1"/>
</dbReference>
<reference evidence="9" key="1">
    <citation type="submission" date="2025-08" db="UniProtKB">
        <authorList>
            <consortium name="Ensembl"/>
        </authorList>
    </citation>
    <scope>IDENTIFICATION</scope>
    <source>
        <strain evidence="9">Glennie</strain>
    </source>
</reference>
<evidence type="ECO:0000256" key="7">
    <source>
        <dbReference type="SAM" id="SignalP"/>
    </source>
</evidence>
<dbReference type="InterPro" id="IPR051006">
    <property type="entry name" value="TCR_variable_domain"/>
</dbReference>
<evidence type="ECO:0000256" key="3">
    <source>
        <dbReference type="ARBA" id="ARBA00023130"/>
    </source>
</evidence>
<proteinExistence type="predicted"/>